<dbReference type="HAMAP" id="MF_01006">
    <property type="entry name" value="Undec_diphosphatase"/>
    <property type="match status" value="1"/>
</dbReference>
<keyword evidence="8 12" id="KW-1133">Transmembrane helix</keyword>
<accession>A0A382PUI3</accession>
<evidence type="ECO:0000313" key="13">
    <source>
        <dbReference type="EMBL" id="SVC76450.1"/>
    </source>
</evidence>
<feature type="transmembrane region" description="Helical" evidence="12">
    <location>
        <begin position="156"/>
        <end position="173"/>
    </location>
</feature>
<reference evidence="13" key="1">
    <citation type="submission" date="2018-05" db="EMBL/GenBank/DDBJ databases">
        <authorList>
            <person name="Lanie J.A."/>
            <person name="Ng W.-L."/>
            <person name="Kazmierczak K.M."/>
            <person name="Andrzejewski T.M."/>
            <person name="Davidsen T.M."/>
            <person name="Wayne K.J."/>
            <person name="Tettelin H."/>
            <person name="Glass J.I."/>
            <person name="Rusch D."/>
            <person name="Podicherti R."/>
            <person name="Tsui H.-C.T."/>
            <person name="Winkler M.E."/>
        </authorList>
    </citation>
    <scope>NUCLEOTIDE SEQUENCE</scope>
</reference>
<gene>
    <name evidence="13" type="ORF">METZ01_LOCUS329304</name>
</gene>
<comment type="subcellular location">
    <subcellularLocation>
        <location evidence="1">Cell membrane</location>
        <topology evidence="1">Multi-pass membrane protein</topology>
    </subcellularLocation>
</comment>
<dbReference type="GO" id="GO:0005886">
    <property type="term" value="C:plasma membrane"/>
    <property type="evidence" value="ECO:0007669"/>
    <property type="project" value="UniProtKB-SubCell"/>
</dbReference>
<dbReference type="AlphaFoldDB" id="A0A382PUI3"/>
<feature type="transmembrane region" description="Helical" evidence="12">
    <location>
        <begin position="253"/>
        <end position="271"/>
    </location>
</feature>
<evidence type="ECO:0000256" key="10">
    <source>
        <dbReference type="ARBA" id="ARBA00032707"/>
    </source>
</evidence>
<dbReference type="EMBL" id="UINC01109552">
    <property type="protein sequence ID" value="SVC76450.1"/>
    <property type="molecule type" value="Genomic_DNA"/>
</dbReference>
<feature type="transmembrane region" description="Helical" evidence="12">
    <location>
        <begin position="96"/>
        <end position="115"/>
    </location>
</feature>
<feature type="transmembrane region" description="Helical" evidence="12">
    <location>
        <begin position="127"/>
        <end position="144"/>
    </location>
</feature>
<evidence type="ECO:0000256" key="1">
    <source>
        <dbReference type="ARBA" id="ARBA00004651"/>
    </source>
</evidence>
<keyword evidence="9 12" id="KW-0472">Membrane</keyword>
<dbReference type="InterPro" id="IPR003824">
    <property type="entry name" value="UppP"/>
</dbReference>
<protein>
    <recommendedName>
        <fullName evidence="4">Undecaprenyl-diphosphatase</fullName>
        <ecNumber evidence="3">3.6.1.27</ecNumber>
    </recommendedName>
    <alternativeName>
        <fullName evidence="10">Undecaprenyl pyrophosphate phosphatase</fullName>
    </alternativeName>
</protein>
<evidence type="ECO:0000256" key="11">
    <source>
        <dbReference type="ARBA" id="ARBA00047594"/>
    </source>
</evidence>
<dbReference type="PANTHER" id="PTHR30622">
    <property type="entry name" value="UNDECAPRENYL-DIPHOSPHATASE"/>
    <property type="match status" value="1"/>
</dbReference>
<evidence type="ECO:0000256" key="12">
    <source>
        <dbReference type="SAM" id="Phobius"/>
    </source>
</evidence>
<dbReference type="GO" id="GO:0050380">
    <property type="term" value="F:undecaprenyl-diphosphatase activity"/>
    <property type="evidence" value="ECO:0007669"/>
    <property type="project" value="UniProtKB-EC"/>
</dbReference>
<feature type="transmembrane region" description="Helical" evidence="12">
    <location>
        <begin position="218"/>
        <end position="241"/>
    </location>
</feature>
<proteinExistence type="inferred from homology"/>
<dbReference type="PANTHER" id="PTHR30622:SF4">
    <property type="entry name" value="UNDECAPRENYL-DIPHOSPHATASE"/>
    <property type="match status" value="1"/>
</dbReference>
<feature type="transmembrane region" description="Helical" evidence="12">
    <location>
        <begin position="193"/>
        <end position="211"/>
    </location>
</feature>
<keyword evidence="7" id="KW-0378">Hydrolase</keyword>
<evidence type="ECO:0000256" key="7">
    <source>
        <dbReference type="ARBA" id="ARBA00022801"/>
    </source>
</evidence>
<comment type="catalytic activity">
    <reaction evidence="11">
        <text>di-trans,octa-cis-undecaprenyl diphosphate + H2O = di-trans,octa-cis-undecaprenyl phosphate + phosphate + H(+)</text>
        <dbReference type="Rhea" id="RHEA:28094"/>
        <dbReference type="ChEBI" id="CHEBI:15377"/>
        <dbReference type="ChEBI" id="CHEBI:15378"/>
        <dbReference type="ChEBI" id="CHEBI:43474"/>
        <dbReference type="ChEBI" id="CHEBI:58405"/>
        <dbReference type="ChEBI" id="CHEBI:60392"/>
        <dbReference type="EC" id="3.6.1.27"/>
    </reaction>
</comment>
<dbReference type="Pfam" id="PF02673">
    <property type="entry name" value="BacA"/>
    <property type="match status" value="1"/>
</dbReference>
<evidence type="ECO:0000256" key="8">
    <source>
        <dbReference type="ARBA" id="ARBA00022989"/>
    </source>
</evidence>
<name>A0A382PUI3_9ZZZZ</name>
<evidence type="ECO:0000256" key="6">
    <source>
        <dbReference type="ARBA" id="ARBA00022692"/>
    </source>
</evidence>
<keyword evidence="6 12" id="KW-0812">Transmembrane</keyword>
<evidence type="ECO:0000256" key="5">
    <source>
        <dbReference type="ARBA" id="ARBA00022475"/>
    </source>
</evidence>
<sequence length="273" mass="30209">MNNIFYVISLGVLQGLTEFLPISSSGHLVILQHFLGFRNPQVSFDLALHLGTLGAVIVVYRQTLWELIKSGVSVLIKLDFYRCPIQTVLENPDLKLIWFILIGSIPTGLIGFLFQDQLESLFNRPEWVALMLVITGLILQLPRLRKQNNNQALKAWHTPLIGLVQGMAIIPGISRSGSTISLALLLGTSPETAAKYSFLLSIPAILGAVALKLKDFTAIFISPTNMAVSVLTSFVIGWLALRFLLSILNQGKLSVFSYYCLIIGLLTFAWLRI</sequence>
<evidence type="ECO:0000256" key="3">
    <source>
        <dbReference type="ARBA" id="ARBA00012374"/>
    </source>
</evidence>
<evidence type="ECO:0000256" key="4">
    <source>
        <dbReference type="ARBA" id="ARBA00021581"/>
    </source>
</evidence>
<comment type="similarity">
    <text evidence="2">Belongs to the UppP family.</text>
</comment>
<dbReference type="EC" id="3.6.1.27" evidence="3"/>
<evidence type="ECO:0000256" key="2">
    <source>
        <dbReference type="ARBA" id="ARBA00010621"/>
    </source>
</evidence>
<organism evidence="13">
    <name type="scientific">marine metagenome</name>
    <dbReference type="NCBI Taxonomy" id="408172"/>
    <lineage>
        <taxon>unclassified sequences</taxon>
        <taxon>metagenomes</taxon>
        <taxon>ecological metagenomes</taxon>
    </lineage>
</organism>
<evidence type="ECO:0000256" key="9">
    <source>
        <dbReference type="ARBA" id="ARBA00023136"/>
    </source>
</evidence>
<keyword evidence="5" id="KW-1003">Cell membrane</keyword>